<dbReference type="SUPFAM" id="SSF51126">
    <property type="entry name" value="Pectin lyase-like"/>
    <property type="match status" value="1"/>
</dbReference>
<dbReference type="InterPro" id="IPR011050">
    <property type="entry name" value="Pectin_lyase_fold/virulence"/>
</dbReference>
<gene>
    <name evidence="3" type="ORF">AMSG_09217</name>
</gene>
<feature type="transmembrane region" description="Helical" evidence="1">
    <location>
        <begin position="1512"/>
        <end position="1530"/>
    </location>
</feature>
<evidence type="ECO:0000313" key="3">
    <source>
        <dbReference type="EMBL" id="KNC53141.1"/>
    </source>
</evidence>
<dbReference type="STRING" id="461836.A0A0L0DMA0"/>
<feature type="transmembrane region" description="Helical" evidence="1">
    <location>
        <begin position="1536"/>
        <end position="1556"/>
    </location>
</feature>
<keyword evidence="1" id="KW-0812">Transmembrane</keyword>
<feature type="transmembrane region" description="Helical" evidence="1">
    <location>
        <begin position="1392"/>
        <end position="1412"/>
    </location>
</feature>
<dbReference type="Proteomes" id="UP000054408">
    <property type="component" value="Unassembled WGS sequence"/>
</dbReference>
<keyword evidence="1" id="KW-0472">Membrane</keyword>
<feature type="transmembrane region" description="Helical" evidence="1">
    <location>
        <begin position="1009"/>
        <end position="1032"/>
    </location>
</feature>
<organism evidence="3 4">
    <name type="scientific">Thecamonas trahens ATCC 50062</name>
    <dbReference type="NCBI Taxonomy" id="461836"/>
    <lineage>
        <taxon>Eukaryota</taxon>
        <taxon>Apusozoa</taxon>
        <taxon>Apusomonadida</taxon>
        <taxon>Apusomonadidae</taxon>
        <taxon>Thecamonas</taxon>
    </lineage>
</organism>
<dbReference type="eggNOG" id="KOG3058">
    <property type="taxonomic scope" value="Eukaryota"/>
</dbReference>
<feature type="domain" description="Sphingomyelin synthase-like" evidence="2">
    <location>
        <begin position="1484"/>
        <end position="1553"/>
    </location>
</feature>
<evidence type="ECO:0000313" key="4">
    <source>
        <dbReference type="Proteomes" id="UP000054408"/>
    </source>
</evidence>
<dbReference type="PANTHER" id="PTHR11319:SF35">
    <property type="entry name" value="OUTER MEMBRANE PROTEIN PMPC-RELATED"/>
    <property type="match status" value="1"/>
</dbReference>
<feature type="transmembrane region" description="Helical" evidence="1">
    <location>
        <begin position="906"/>
        <end position="929"/>
    </location>
</feature>
<dbReference type="GeneID" id="25567722"/>
<sequence>MAAVDANADGAVDLLIGGSLATAVLVHPANAPVLLDSLPGGIRLHIVGNFRAATAAVDLAFATATPNTVYVALANPSSVALQHAYLPPTAHVVSANPVALTAGQYDSNALVDIVVALDSGDVVVLADGATGATSVLANSLPSIVALHLFATEADGGMLLVSTLTGYVWLSPLGRYPFDAPSAAAAASLGIGDLSGNGAPDIITASPTALALSRGVLVLGAVDFAQPSHLPECGGVPHSLVCISARAAASPTGATVTVAPPPPGHHHPSPCPVDAHHTITRDMTLAGGIILCGSHGSAIFRVASPAHLTLRDMSLETTSTTPASAIVVDLGASLSLTNTSITGFSAHSGAAIAASGTVSADASTFASCTAQQFGGAVALDHGADASFVDSAFVANTVTDAPQSYASGGGAIGVFEAGSLACTHCTFDRNAATGLGAAGGAIAVRAATATTVVITDSTFTSNSAPEGYGGALHVDLASVSATVLVLRSAFTDSSAVFGGTFAAAATGALSHSFPGHVAPVLPPPSSLASLSPSSPIIALANSSIGSSAARYGGIALSCGVVVDLASANLTSAVARYSQAGGVWYQCLPLSATLAVRTASLPATDPIPTSPLAYGPISASPAASLTWSRAGAALVAPSGVGLGDDGGTIVLSDAFGQLVTDNALTLSVGVASSSVAAIDASVSWDPIANGYLLSSAGLQLVGGVWPASVGHSFDLVISLPSGASIALSVTITNCPPGRGASSTDTTRPLVCQLCPDGTESNDASLAPCSAIPTCSGTGFPIDGVCVLCPSNTIRVAATNASASSAPPCVCARGFWNAANAANTPCEACPRGAICPGGTGPSASPYARPGFYRVASGAFAECVVADACIGSSICGPNYAPDSLLCKDCATGAYRQQDGSCKSCPNAASSLIALLAAAVALAAVAAAVCGVLAVRRFSNRASGSGDDQAKSGLRTPHSLSLAIIFLQVLGILARAPLNWPQPPVKQVLEAANVANIDITFFAADCSVPSFAIRYVMAMLFPLVFALILLALLLMARARLRAAQVSIGDVAAWATSSFGPLVYIPLSRAALIFFDCSRYPNGRWYLDAEPSLECFATTWLATLPLALVGVGVYVVALPAFYSVALHKWRHALASPLVQLRYGSLYSVFRHRHYYAGVPVMIKRLLIVVFSVFASNAQSVLFSGLLAVFITSMLLLSKHAPYRYHLLNTIEITLDCCIVALLVGGLLFWIDEFPNTATFVIFVVIVLAVIAFALLTLAIGFLRELHHNATVPSRIQPDLADSDADLLAIVSGRLSKLSSEARSQLLTAIGASVASATDEHSSTTSVALHLEPLPTSRTLAVFACHLCIVYLHSLLLAMNEARPACATTPPLADWIHQPPIPVLASLTAPLYRHIDPDKLLMLMTWVVIAVFVVHPDRFLLLRRLLVLHATLSLIRGVLISLTTLPSPHPGCRGRVVDDSFARAAERAAALTLRIMEIPPQLLGLRYGYEQTCCDLIISGHTCVLSANVMVLDTALSARWLRPVLAGATALIALLLIYPTRHYSIDVIITLYLAASLVFIYITLAAKVRTCVRRGAHCRCGPWIHAALSFLEQPEVFATPPARLRLSLPRQLRL</sequence>
<dbReference type="SUPFAM" id="SSF69318">
    <property type="entry name" value="Integrin alpha N-terminal domain"/>
    <property type="match status" value="1"/>
</dbReference>
<feature type="transmembrane region" description="Helical" evidence="1">
    <location>
        <begin position="1093"/>
        <end position="1115"/>
    </location>
</feature>
<feature type="transmembrane region" description="Helical" evidence="1">
    <location>
        <begin position="1229"/>
        <end position="1255"/>
    </location>
</feature>
<feature type="transmembrane region" description="Helical" evidence="1">
    <location>
        <begin position="1202"/>
        <end position="1223"/>
    </location>
</feature>
<evidence type="ECO:0000256" key="1">
    <source>
        <dbReference type="SAM" id="Phobius"/>
    </source>
</evidence>
<feature type="transmembrane region" description="Helical" evidence="1">
    <location>
        <begin position="1044"/>
        <end position="1068"/>
    </location>
</feature>
<keyword evidence="4" id="KW-1185">Reference proteome</keyword>
<feature type="transmembrane region" description="Helical" evidence="1">
    <location>
        <begin position="950"/>
        <end position="968"/>
    </location>
</feature>
<evidence type="ECO:0000259" key="2">
    <source>
        <dbReference type="Pfam" id="PF14360"/>
    </source>
</evidence>
<dbReference type="InterPro" id="IPR028994">
    <property type="entry name" value="Integrin_alpha_N"/>
</dbReference>
<protein>
    <recommendedName>
        <fullName evidence="2">Sphingomyelin synthase-like domain-containing protein</fullName>
    </recommendedName>
</protein>
<keyword evidence="1" id="KW-1133">Transmembrane helix</keyword>
<feature type="transmembrane region" description="Helical" evidence="1">
    <location>
        <begin position="1173"/>
        <end position="1190"/>
    </location>
</feature>
<dbReference type="EMBL" id="GL349479">
    <property type="protein sequence ID" value="KNC53141.1"/>
    <property type="molecule type" value="Genomic_DNA"/>
</dbReference>
<dbReference type="Pfam" id="PF14360">
    <property type="entry name" value="PAP2_C"/>
    <property type="match status" value="1"/>
</dbReference>
<dbReference type="InterPro" id="IPR025749">
    <property type="entry name" value="Sphingomyelin_synth-like_dom"/>
</dbReference>
<reference evidence="3 4" key="1">
    <citation type="submission" date="2010-05" db="EMBL/GenBank/DDBJ databases">
        <title>The Genome Sequence of Thecamonas trahens ATCC 50062.</title>
        <authorList>
            <consortium name="The Broad Institute Genome Sequencing Platform"/>
            <person name="Russ C."/>
            <person name="Cuomo C."/>
            <person name="Shea T."/>
            <person name="Young S.K."/>
            <person name="Zeng Q."/>
            <person name="Koehrsen M."/>
            <person name="Haas B."/>
            <person name="Borodovsky M."/>
            <person name="Guigo R."/>
            <person name="Alvarado L."/>
            <person name="Berlin A."/>
            <person name="Bochicchio J."/>
            <person name="Borenstein D."/>
            <person name="Chapman S."/>
            <person name="Chen Z."/>
            <person name="Freedman E."/>
            <person name="Gellesch M."/>
            <person name="Goldberg J."/>
            <person name="Griggs A."/>
            <person name="Gujja S."/>
            <person name="Heilman E."/>
            <person name="Heiman D."/>
            <person name="Hepburn T."/>
            <person name="Howarth C."/>
            <person name="Jen D."/>
            <person name="Larson L."/>
            <person name="Mehta T."/>
            <person name="Park D."/>
            <person name="Pearson M."/>
            <person name="Roberts A."/>
            <person name="Saif S."/>
            <person name="Shenoy N."/>
            <person name="Sisk P."/>
            <person name="Stolte C."/>
            <person name="Sykes S."/>
            <person name="Thomson T."/>
            <person name="Walk T."/>
            <person name="White J."/>
            <person name="Yandava C."/>
            <person name="Burger G."/>
            <person name="Gray M.W."/>
            <person name="Holland P.W.H."/>
            <person name="King N."/>
            <person name="Lang F.B.F."/>
            <person name="Roger A.J."/>
            <person name="Ruiz-Trillo I."/>
            <person name="Lander E."/>
            <person name="Nusbaum C."/>
        </authorList>
    </citation>
    <scope>NUCLEOTIDE SEQUENCE [LARGE SCALE GENOMIC DNA]</scope>
    <source>
        <strain evidence="3 4">ATCC 50062</strain>
    </source>
</reference>
<dbReference type="PANTHER" id="PTHR11319">
    <property type="entry name" value="G PROTEIN-COUPLED RECEPTOR-RELATED"/>
    <property type="match status" value="1"/>
</dbReference>
<dbReference type="RefSeq" id="XP_013754615.1">
    <property type="nucleotide sequence ID" value="XM_013899161.1"/>
</dbReference>
<accession>A0A0L0DMA0</accession>
<name>A0A0L0DMA0_THETB</name>
<proteinExistence type="predicted"/>